<name>A0ABN8ZDC9_RANTA</name>
<evidence type="ECO:0000313" key="3">
    <source>
        <dbReference type="Proteomes" id="UP001176941"/>
    </source>
</evidence>
<gene>
    <name evidence="2" type="ORF">MRATA1EN1_LOCUS20862</name>
</gene>
<proteinExistence type="predicted"/>
<feature type="region of interest" description="Disordered" evidence="1">
    <location>
        <begin position="1"/>
        <end position="27"/>
    </location>
</feature>
<dbReference type="EMBL" id="OX459967">
    <property type="protein sequence ID" value="CAI9171900.1"/>
    <property type="molecule type" value="Genomic_DNA"/>
</dbReference>
<keyword evidence="3" id="KW-1185">Reference proteome</keyword>
<organism evidence="2 3">
    <name type="scientific">Rangifer tarandus platyrhynchus</name>
    <name type="common">Svalbard reindeer</name>
    <dbReference type="NCBI Taxonomy" id="3082113"/>
    <lineage>
        <taxon>Eukaryota</taxon>
        <taxon>Metazoa</taxon>
        <taxon>Chordata</taxon>
        <taxon>Craniata</taxon>
        <taxon>Vertebrata</taxon>
        <taxon>Euteleostomi</taxon>
        <taxon>Mammalia</taxon>
        <taxon>Eutheria</taxon>
        <taxon>Laurasiatheria</taxon>
        <taxon>Artiodactyla</taxon>
        <taxon>Ruminantia</taxon>
        <taxon>Pecora</taxon>
        <taxon>Cervidae</taxon>
        <taxon>Odocoileinae</taxon>
        <taxon>Rangifer</taxon>
    </lineage>
</organism>
<evidence type="ECO:0000313" key="2">
    <source>
        <dbReference type="EMBL" id="CAI9171900.1"/>
    </source>
</evidence>
<dbReference type="Proteomes" id="UP001176941">
    <property type="component" value="Chromosome 31"/>
</dbReference>
<evidence type="ECO:0000256" key="1">
    <source>
        <dbReference type="SAM" id="MobiDB-lite"/>
    </source>
</evidence>
<reference evidence="2" key="1">
    <citation type="submission" date="2023-04" db="EMBL/GenBank/DDBJ databases">
        <authorList>
            <consortium name="ELIXIR-Norway"/>
        </authorList>
    </citation>
    <scope>NUCLEOTIDE SEQUENCE [LARGE SCALE GENOMIC DNA]</scope>
</reference>
<accession>A0ABN8ZDC9</accession>
<sequence length="69" mass="7245">MQGGARETWGGARETRGGAPSGQRASSFDITRQLFTSASSWALTQTYGIRSTEVGGQEFVSSNAPSCEA</sequence>
<protein>
    <submittedName>
        <fullName evidence="2">Uncharacterized protein</fullName>
    </submittedName>
</protein>